<sequence>MSTDYLFDWPLEALLARTSFGRPRAFSKEWSEWINLTQVENSVNNSPVTSIKTGAFSSEDKALPARPHHPVFDIENVFFYHFNRGPHFQRKREFALVSWPLGLND</sequence>
<proteinExistence type="predicted"/>
<evidence type="ECO:0000313" key="2">
    <source>
        <dbReference type="Proteomes" id="UP000299102"/>
    </source>
</evidence>
<name>A0A4C1YH09_EUMVA</name>
<gene>
    <name evidence="1" type="ORF">EVAR_103179_1</name>
</gene>
<organism evidence="1 2">
    <name type="scientific">Eumeta variegata</name>
    <name type="common">Bagworm moth</name>
    <name type="synonym">Eumeta japonica</name>
    <dbReference type="NCBI Taxonomy" id="151549"/>
    <lineage>
        <taxon>Eukaryota</taxon>
        <taxon>Metazoa</taxon>
        <taxon>Ecdysozoa</taxon>
        <taxon>Arthropoda</taxon>
        <taxon>Hexapoda</taxon>
        <taxon>Insecta</taxon>
        <taxon>Pterygota</taxon>
        <taxon>Neoptera</taxon>
        <taxon>Endopterygota</taxon>
        <taxon>Lepidoptera</taxon>
        <taxon>Glossata</taxon>
        <taxon>Ditrysia</taxon>
        <taxon>Tineoidea</taxon>
        <taxon>Psychidae</taxon>
        <taxon>Oiketicinae</taxon>
        <taxon>Eumeta</taxon>
    </lineage>
</organism>
<reference evidence="1 2" key="1">
    <citation type="journal article" date="2019" name="Commun. Biol.">
        <title>The bagworm genome reveals a unique fibroin gene that provides high tensile strength.</title>
        <authorList>
            <person name="Kono N."/>
            <person name="Nakamura H."/>
            <person name="Ohtoshi R."/>
            <person name="Tomita M."/>
            <person name="Numata K."/>
            <person name="Arakawa K."/>
        </authorList>
    </citation>
    <scope>NUCLEOTIDE SEQUENCE [LARGE SCALE GENOMIC DNA]</scope>
</reference>
<comment type="caution">
    <text evidence="1">The sequence shown here is derived from an EMBL/GenBank/DDBJ whole genome shotgun (WGS) entry which is preliminary data.</text>
</comment>
<protein>
    <submittedName>
        <fullName evidence="1">Uncharacterized protein</fullName>
    </submittedName>
</protein>
<dbReference type="EMBL" id="BGZK01001184">
    <property type="protein sequence ID" value="GBP73717.1"/>
    <property type="molecule type" value="Genomic_DNA"/>
</dbReference>
<keyword evidence="2" id="KW-1185">Reference proteome</keyword>
<accession>A0A4C1YH09</accession>
<dbReference type="Proteomes" id="UP000299102">
    <property type="component" value="Unassembled WGS sequence"/>
</dbReference>
<evidence type="ECO:0000313" key="1">
    <source>
        <dbReference type="EMBL" id="GBP73717.1"/>
    </source>
</evidence>
<dbReference type="AlphaFoldDB" id="A0A4C1YH09"/>